<dbReference type="eggNOG" id="COG4720">
    <property type="taxonomic scope" value="Bacteria"/>
</dbReference>
<dbReference type="NCBIfam" id="TIGR04002">
    <property type="entry name" value="TIGR04002 family protein"/>
    <property type="match status" value="1"/>
</dbReference>
<dbReference type="RefSeq" id="WP_039315909.1">
    <property type="nucleotide sequence ID" value="NZ_CP006905.1"/>
</dbReference>
<dbReference type="InterPro" id="IPR023812">
    <property type="entry name" value="CHP04002"/>
</dbReference>
<keyword evidence="3" id="KW-1185">Reference proteome</keyword>
<gene>
    <name evidence="2" type="ORF">U729_2695</name>
</gene>
<sequence>MNNRIRLLVKTSLFIAIIALTTTYILHIPTGINGGYIHLGDVFIYIASVILPTKYALIASSIGGGLADFLGGAPIFIIPTMIIKPIMVFSFTNRSNRIVCKRNIMATLIAILVTYIGYSFANSIILGNLILGFSASIFDIIQSIVSGIIFIFLGYLLDRINIKKIIK</sequence>
<dbReference type="HOGENOM" id="CLU_084705_0_1_9"/>
<evidence type="ECO:0000313" key="3">
    <source>
        <dbReference type="Proteomes" id="UP000030635"/>
    </source>
</evidence>
<keyword evidence="1" id="KW-0472">Membrane</keyword>
<name>A0A0A7FSM4_9CLOT</name>
<dbReference type="GO" id="GO:0016020">
    <property type="term" value="C:membrane"/>
    <property type="evidence" value="ECO:0007669"/>
    <property type="project" value="InterPro"/>
</dbReference>
<feature type="transmembrane region" description="Helical" evidence="1">
    <location>
        <begin position="12"/>
        <end position="30"/>
    </location>
</feature>
<reference evidence="2 3" key="1">
    <citation type="journal article" date="2015" name="Infect. Genet. Evol.">
        <title>Genomic sequences of six botulinum neurotoxin-producing strains representing three clostridial species illustrate the mobility and diversity of botulinum neurotoxin genes.</title>
        <authorList>
            <person name="Smith T.J."/>
            <person name="Hill K.K."/>
            <person name="Xie G."/>
            <person name="Foley B.T."/>
            <person name="Williamson C.H."/>
            <person name="Foster J.T."/>
            <person name="Johnson S.L."/>
            <person name="Chertkov O."/>
            <person name="Teshima H."/>
            <person name="Gibbons H.S."/>
            <person name="Johnsky L.A."/>
            <person name="Karavis M.A."/>
            <person name="Smith L.A."/>
        </authorList>
    </citation>
    <scope>NUCLEOTIDE SEQUENCE [LARGE SCALE GENOMIC DNA]</scope>
    <source>
        <strain evidence="2">Sullivan</strain>
    </source>
</reference>
<dbReference type="Proteomes" id="UP000030635">
    <property type="component" value="Chromosome"/>
</dbReference>
<proteinExistence type="predicted"/>
<dbReference type="AlphaFoldDB" id="A0A0A7FSM4"/>
<keyword evidence="1" id="KW-1133">Transmembrane helix</keyword>
<protein>
    <submittedName>
        <fullName evidence="2">ECF-type riboflavin transporter, S component family protein</fullName>
    </submittedName>
</protein>
<evidence type="ECO:0000256" key="1">
    <source>
        <dbReference type="SAM" id="Phobius"/>
    </source>
</evidence>
<feature type="transmembrane region" description="Helical" evidence="1">
    <location>
        <begin position="104"/>
        <end position="131"/>
    </location>
</feature>
<dbReference type="Pfam" id="PF07155">
    <property type="entry name" value="ECF-ribofla_trS"/>
    <property type="match status" value="1"/>
</dbReference>
<dbReference type="OrthoDB" id="411368at2"/>
<accession>A0A0A7FSM4</accession>
<dbReference type="KEGG" id="cbv:U729_2695"/>
<organism evidence="2 3">
    <name type="scientific">Clostridium baratii str. Sullivan</name>
    <dbReference type="NCBI Taxonomy" id="1415775"/>
    <lineage>
        <taxon>Bacteria</taxon>
        <taxon>Bacillati</taxon>
        <taxon>Bacillota</taxon>
        <taxon>Clostridia</taxon>
        <taxon>Eubacteriales</taxon>
        <taxon>Clostridiaceae</taxon>
        <taxon>Clostridium</taxon>
    </lineage>
</organism>
<dbReference type="STRING" id="1561.NPD11_333"/>
<dbReference type="Gene3D" id="1.10.1760.20">
    <property type="match status" value="1"/>
</dbReference>
<dbReference type="EMBL" id="CP006905">
    <property type="protein sequence ID" value="AIY82639.1"/>
    <property type="molecule type" value="Genomic_DNA"/>
</dbReference>
<feature type="transmembrane region" description="Helical" evidence="1">
    <location>
        <begin position="137"/>
        <end position="157"/>
    </location>
</feature>
<feature type="transmembrane region" description="Helical" evidence="1">
    <location>
        <begin position="42"/>
        <end position="63"/>
    </location>
</feature>
<keyword evidence="1" id="KW-0812">Transmembrane</keyword>
<feature type="transmembrane region" description="Helical" evidence="1">
    <location>
        <begin position="69"/>
        <end position="92"/>
    </location>
</feature>
<dbReference type="InterPro" id="IPR009825">
    <property type="entry name" value="ECF_substrate-spec-like"/>
</dbReference>
<evidence type="ECO:0000313" key="2">
    <source>
        <dbReference type="EMBL" id="AIY82639.1"/>
    </source>
</evidence>